<dbReference type="GO" id="GO:0005886">
    <property type="term" value="C:plasma membrane"/>
    <property type="evidence" value="ECO:0007669"/>
    <property type="project" value="TreeGrafter"/>
</dbReference>
<comment type="subcellular location">
    <subcellularLocation>
        <location evidence="1">Membrane</location>
        <topology evidence="1">Multi-pass membrane protein</topology>
    </subcellularLocation>
</comment>
<feature type="transmembrane region" description="Helical" evidence="7">
    <location>
        <begin position="233"/>
        <end position="254"/>
    </location>
</feature>
<dbReference type="EMBL" id="QUNF01000015">
    <property type="protein sequence ID" value="REG84433.1"/>
    <property type="molecule type" value="Genomic_DNA"/>
</dbReference>
<evidence type="ECO:0000256" key="1">
    <source>
        <dbReference type="ARBA" id="ARBA00004141"/>
    </source>
</evidence>
<dbReference type="InterPro" id="IPR001173">
    <property type="entry name" value="Glyco_trans_2-like"/>
</dbReference>
<proteinExistence type="predicted"/>
<evidence type="ECO:0000256" key="6">
    <source>
        <dbReference type="ARBA" id="ARBA00023136"/>
    </source>
</evidence>
<dbReference type="CDD" id="cd04187">
    <property type="entry name" value="DPM1_like_bac"/>
    <property type="match status" value="1"/>
</dbReference>
<evidence type="ECO:0000256" key="3">
    <source>
        <dbReference type="ARBA" id="ARBA00022679"/>
    </source>
</evidence>
<accession>A0A3E0DNZ1</accession>
<evidence type="ECO:0000256" key="7">
    <source>
        <dbReference type="SAM" id="Phobius"/>
    </source>
</evidence>
<dbReference type="PANTHER" id="PTHR48090">
    <property type="entry name" value="UNDECAPRENYL-PHOSPHATE 4-DEOXY-4-FORMAMIDO-L-ARABINOSE TRANSFERASE-RELATED"/>
    <property type="match status" value="1"/>
</dbReference>
<feature type="domain" description="Glycosyltransferase 2-like" evidence="8">
    <location>
        <begin position="12"/>
        <end position="170"/>
    </location>
</feature>
<keyword evidence="4 7" id="KW-0812">Transmembrane</keyword>
<evidence type="ECO:0000313" key="10">
    <source>
        <dbReference type="Proteomes" id="UP000256405"/>
    </source>
</evidence>
<sequence>MVFDSDIQVCLLFPCFNEEENFELLLLKIIPFISNYKYSILFVDDGSTDHTREKLYDLASKNSRINYISFSRNFGHQNALKAGYRHSKGADVVITMDADLQHPPELIPELLEKWKQGHKVVNTIRNPDPNTSFFKRTSSRLFYKLYGFITGTKLVPGSSDFRLLDKSVVKVINSLPESSPFIRGMISWVGFKQISVEYTAAQRTNGKSGYTLVKMVNLAISGITSFGISPIRVSFLAGSLCSFLAFLYGIYAVAVHSLTDKTVIGWTSVIASVLFLSGFQLIMIGVIGEYIGKIHIQSRKRPDYIIEESTI</sequence>
<name>A0A3E0DNZ1_9BACT</name>
<dbReference type="Proteomes" id="UP000256405">
    <property type="component" value="Unassembled WGS sequence"/>
</dbReference>
<feature type="transmembrane region" description="Helical" evidence="7">
    <location>
        <begin position="266"/>
        <end position="291"/>
    </location>
</feature>
<dbReference type="InterPro" id="IPR050256">
    <property type="entry name" value="Glycosyltransferase_2"/>
</dbReference>
<dbReference type="Pfam" id="PF00535">
    <property type="entry name" value="Glycos_transf_2"/>
    <property type="match status" value="1"/>
</dbReference>
<organism evidence="9 10">
    <name type="scientific">Algoriphagus antarcticus</name>
    <dbReference type="NCBI Taxonomy" id="238540"/>
    <lineage>
        <taxon>Bacteria</taxon>
        <taxon>Pseudomonadati</taxon>
        <taxon>Bacteroidota</taxon>
        <taxon>Cytophagia</taxon>
        <taxon>Cytophagales</taxon>
        <taxon>Cyclobacteriaceae</taxon>
        <taxon>Algoriphagus</taxon>
    </lineage>
</organism>
<dbReference type="PANTHER" id="PTHR48090:SF1">
    <property type="entry name" value="PROPHAGE BACTOPRENOL GLUCOSYL TRANSFERASE HOMOLOG"/>
    <property type="match status" value="1"/>
</dbReference>
<dbReference type="RefSeq" id="WP_086541243.1">
    <property type="nucleotide sequence ID" value="NZ_MSSW01000023.1"/>
</dbReference>
<dbReference type="GO" id="GO:0016757">
    <property type="term" value="F:glycosyltransferase activity"/>
    <property type="evidence" value="ECO:0007669"/>
    <property type="project" value="UniProtKB-KW"/>
</dbReference>
<dbReference type="SUPFAM" id="SSF53448">
    <property type="entry name" value="Nucleotide-diphospho-sugar transferases"/>
    <property type="match status" value="1"/>
</dbReference>
<keyword evidence="5 7" id="KW-1133">Transmembrane helix</keyword>
<dbReference type="OrthoDB" id="9807778at2"/>
<evidence type="ECO:0000259" key="8">
    <source>
        <dbReference type="Pfam" id="PF00535"/>
    </source>
</evidence>
<keyword evidence="6 7" id="KW-0472">Membrane</keyword>
<keyword evidence="3 9" id="KW-0808">Transferase</keyword>
<evidence type="ECO:0000313" key="9">
    <source>
        <dbReference type="EMBL" id="REG84433.1"/>
    </source>
</evidence>
<evidence type="ECO:0000256" key="5">
    <source>
        <dbReference type="ARBA" id="ARBA00022989"/>
    </source>
</evidence>
<comment type="caution">
    <text evidence="9">The sequence shown here is derived from an EMBL/GenBank/DDBJ whole genome shotgun (WGS) entry which is preliminary data.</text>
</comment>
<dbReference type="AlphaFoldDB" id="A0A3E0DNZ1"/>
<evidence type="ECO:0000256" key="2">
    <source>
        <dbReference type="ARBA" id="ARBA00022676"/>
    </source>
</evidence>
<dbReference type="InterPro" id="IPR029044">
    <property type="entry name" value="Nucleotide-diphossugar_trans"/>
</dbReference>
<keyword evidence="2 9" id="KW-0328">Glycosyltransferase</keyword>
<reference evidence="9 10" key="1">
    <citation type="submission" date="2018-08" db="EMBL/GenBank/DDBJ databases">
        <title>Genomic Encyclopedia of Archaeal and Bacterial Type Strains, Phase II (KMG-II): from individual species to whole genera.</title>
        <authorList>
            <person name="Goeker M."/>
        </authorList>
    </citation>
    <scope>NUCLEOTIDE SEQUENCE [LARGE SCALE GENOMIC DNA]</scope>
    <source>
        <strain evidence="9 10">DSM 15986</strain>
    </source>
</reference>
<protein>
    <submittedName>
        <fullName evidence="9">Dolichol-phosphate mannosyltransferase</fullName>
    </submittedName>
</protein>
<keyword evidence="10" id="KW-1185">Reference proteome</keyword>
<evidence type="ECO:0000256" key="4">
    <source>
        <dbReference type="ARBA" id="ARBA00022692"/>
    </source>
</evidence>
<dbReference type="Gene3D" id="3.90.550.10">
    <property type="entry name" value="Spore Coat Polysaccharide Biosynthesis Protein SpsA, Chain A"/>
    <property type="match status" value="1"/>
</dbReference>
<gene>
    <name evidence="9" type="ORF">C8N25_1157</name>
</gene>